<feature type="region of interest" description="Disordered" evidence="1">
    <location>
        <begin position="148"/>
        <end position="179"/>
    </location>
</feature>
<dbReference type="AlphaFoldDB" id="A0A3N1GTL5"/>
<evidence type="ECO:0000256" key="1">
    <source>
        <dbReference type="SAM" id="MobiDB-lite"/>
    </source>
</evidence>
<name>A0A3N1GTL5_9ACTN</name>
<evidence type="ECO:0000313" key="3">
    <source>
        <dbReference type="Proteomes" id="UP000271683"/>
    </source>
</evidence>
<reference evidence="2 3" key="1">
    <citation type="submission" date="2018-11" db="EMBL/GenBank/DDBJ databases">
        <title>Sequencing the genomes of 1000 actinobacteria strains.</title>
        <authorList>
            <person name="Klenk H.-P."/>
        </authorList>
    </citation>
    <scope>NUCLEOTIDE SEQUENCE [LARGE SCALE GENOMIC DNA]</scope>
    <source>
        <strain evidence="2 3">DSM 43634</strain>
    </source>
</reference>
<proteinExistence type="predicted"/>
<comment type="caution">
    <text evidence="2">The sequence shown here is derived from an EMBL/GenBank/DDBJ whole genome shotgun (WGS) entry which is preliminary data.</text>
</comment>
<evidence type="ECO:0000313" key="2">
    <source>
        <dbReference type="EMBL" id="ROP33456.1"/>
    </source>
</evidence>
<dbReference type="EMBL" id="RJKL01000001">
    <property type="protein sequence ID" value="ROP33456.1"/>
    <property type="molecule type" value="Genomic_DNA"/>
</dbReference>
<accession>A0A3N1GTL5</accession>
<sequence length="203" mass="21915">MVDDRGDVPVSEHMFYLADTGINLRPPHDSTNGLASVHPGGIVVFTGISCGPVRVTVDARDAPPSTADTEAWDEVLEVSVHAPVGRMVVSGVFSDAPELPVLTTAGPGDYRVRLHARGRDTAIDLGVLEPVEDYLVIAWPAQLAPETSLKNTDSYGAGRRRARRRGPAPATGAEDRQAALRARLRARLQAEDDKFHQHQRDNG</sequence>
<organism evidence="2 3">
    <name type="scientific">Couchioplanes caeruleus</name>
    <dbReference type="NCBI Taxonomy" id="56438"/>
    <lineage>
        <taxon>Bacteria</taxon>
        <taxon>Bacillati</taxon>
        <taxon>Actinomycetota</taxon>
        <taxon>Actinomycetes</taxon>
        <taxon>Micromonosporales</taxon>
        <taxon>Micromonosporaceae</taxon>
        <taxon>Couchioplanes</taxon>
    </lineage>
</organism>
<gene>
    <name evidence="2" type="ORF">EDD30_6440</name>
</gene>
<protein>
    <submittedName>
        <fullName evidence="2">Uncharacterized protein</fullName>
    </submittedName>
</protein>
<dbReference type="Proteomes" id="UP000271683">
    <property type="component" value="Unassembled WGS sequence"/>
</dbReference>